<accession>A0A6P5RIP2</accession>
<dbReference type="PANTHER" id="PTHR31286">
    <property type="entry name" value="GLYCINE-RICH CELL WALL STRUCTURAL PROTEIN 1.8-LIKE"/>
    <property type="match status" value="1"/>
</dbReference>
<reference evidence="4 5" key="1">
    <citation type="submission" date="2025-04" db="UniProtKB">
        <authorList>
            <consortium name="RefSeq"/>
        </authorList>
    </citation>
    <scope>IDENTIFICATION</scope>
</reference>
<organism evidence="3 4">
    <name type="scientific">Prunus avium</name>
    <name type="common">Cherry</name>
    <name type="synonym">Cerasus avium</name>
    <dbReference type="NCBI Taxonomy" id="42229"/>
    <lineage>
        <taxon>Eukaryota</taxon>
        <taxon>Viridiplantae</taxon>
        <taxon>Streptophyta</taxon>
        <taxon>Embryophyta</taxon>
        <taxon>Tracheophyta</taxon>
        <taxon>Spermatophyta</taxon>
        <taxon>Magnoliopsida</taxon>
        <taxon>eudicotyledons</taxon>
        <taxon>Gunneridae</taxon>
        <taxon>Pentapetalae</taxon>
        <taxon>rosids</taxon>
        <taxon>fabids</taxon>
        <taxon>Rosales</taxon>
        <taxon>Rosaceae</taxon>
        <taxon>Amygdaloideae</taxon>
        <taxon>Amygdaleae</taxon>
        <taxon>Prunus</taxon>
    </lineage>
</organism>
<protein>
    <submittedName>
        <fullName evidence="4 5">Uncharacterized protein At4g02000-like</fullName>
    </submittedName>
</protein>
<dbReference type="KEGG" id="pavi:110765991"/>
<dbReference type="Gramene" id="Pav_sc0008045.1_g050.1.br:mrna">
    <property type="protein sequence ID" value="Pav_sc0008045.1_g050.1.br:CDS:1"/>
    <property type="gene ID" value="Pav_sc0008045.1_g050.1.br"/>
</dbReference>
<dbReference type="GeneID" id="110746702"/>
<dbReference type="RefSeq" id="XP_021824937.1">
    <property type="nucleotide sequence ID" value="XM_021969245.1"/>
</dbReference>
<dbReference type="KEGG" id="pavi:110746702"/>
<evidence type="ECO:0000313" key="4">
    <source>
        <dbReference type="RefSeq" id="XP_021802632.1"/>
    </source>
</evidence>
<dbReference type="RefSeq" id="XP_021802632.1">
    <property type="nucleotide sequence ID" value="XM_021946940.1"/>
</dbReference>
<dbReference type="InterPro" id="IPR025558">
    <property type="entry name" value="DUF4283"/>
</dbReference>
<keyword evidence="3" id="KW-1185">Reference proteome</keyword>
<feature type="domain" description="Zinc knuckle CX2CX4HX4C" evidence="2">
    <location>
        <begin position="120"/>
        <end position="150"/>
    </location>
</feature>
<dbReference type="AlphaFoldDB" id="A0A6P5RIP2"/>
<dbReference type="PANTHER" id="PTHR31286:SF99">
    <property type="entry name" value="DUF4283 DOMAIN-CONTAINING PROTEIN"/>
    <property type="match status" value="1"/>
</dbReference>
<name>A0A6P5RIP2_PRUAV</name>
<dbReference type="Gramene" id="Pav_sc0001218.1_g010.1.br:mrna">
    <property type="protein sequence ID" value="Pav_sc0001218.1_g010.1.br:CDS:1"/>
    <property type="gene ID" value="Pav_sc0001218.1_g010.1.br"/>
</dbReference>
<gene>
    <name evidence="4" type="primary">LOC110746702</name>
    <name evidence="5" type="synonym">LOC110765991</name>
</gene>
<feature type="domain" description="DUF4283" evidence="1">
    <location>
        <begin position="2"/>
        <end position="48"/>
    </location>
</feature>
<proteinExistence type="predicted"/>
<dbReference type="Pfam" id="PF14392">
    <property type="entry name" value="zf-CCHC_4"/>
    <property type="match status" value="1"/>
</dbReference>
<evidence type="ECO:0000259" key="2">
    <source>
        <dbReference type="Pfam" id="PF14392"/>
    </source>
</evidence>
<dbReference type="Pfam" id="PF14111">
    <property type="entry name" value="DUF4283"/>
    <property type="match status" value="1"/>
</dbReference>
<evidence type="ECO:0000313" key="5">
    <source>
        <dbReference type="RefSeq" id="XP_021824937.1"/>
    </source>
</evidence>
<sequence>MQLVDLDNGFFIVHFVLEEDLLYVLTGGPWVVAWQYVDIQKWRPNFCAGEDHISRLIVWVRLSGMGVEFFNSETIKCIGDLIGSTYKVDVHIVGQMRGKFASVCVEIDLNKPLILYLVVEGTRVRVEYENLPMICFSCCRVGHNKEYCPFANPVHNDNETDMDMTRDIQEEMCSHQVEKLCKMTFD</sequence>
<dbReference type="InterPro" id="IPR025836">
    <property type="entry name" value="Zn_knuckle_CX2CX4HX4C"/>
</dbReference>
<evidence type="ECO:0000313" key="3">
    <source>
        <dbReference type="Proteomes" id="UP000515124"/>
    </source>
</evidence>
<dbReference type="Proteomes" id="UP000515124">
    <property type="component" value="Unplaced"/>
</dbReference>
<evidence type="ECO:0000259" key="1">
    <source>
        <dbReference type="Pfam" id="PF14111"/>
    </source>
</evidence>
<dbReference type="InterPro" id="IPR040256">
    <property type="entry name" value="At4g02000-like"/>
</dbReference>